<evidence type="ECO:0000256" key="2">
    <source>
        <dbReference type="ARBA" id="ARBA00004319"/>
    </source>
</evidence>
<dbReference type="Pfam" id="PF06427">
    <property type="entry name" value="UDP-g_GGTase"/>
    <property type="match status" value="1"/>
</dbReference>
<comment type="similarity">
    <text evidence="4">Belongs to the glycosyltransferase 8 family.</text>
</comment>
<dbReference type="Pfam" id="PF18404">
    <property type="entry name" value="Glyco_transf_24"/>
    <property type="match status" value="1"/>
</dbReference>
<comment type="catalytic activity">
    <reaction evidence="11">
        <text>N(4)-(alpha-D-Man-(1-&gt;2)-alpha-D-Man-(1-&gt;2)-alpha-D-Man-(1-&gt;3)-[alpha-D-Man-(1-&gt;2)-alpha-D-Man-(1-&gt;3)-[alpha-D-Man-(1-&gt;2)-alpha-D-Man-(1-&gt;6)]-alpha-D-Man-(1-&gt;6)]-beta-D-Man-(1-&gt;4)-beta-D-GlcNAc-(1-&gt;4)-beta-D-GlcNAc)-L-asparaginyl-[protein] (N-glucan mannose isomer 9A1,2,3B1,2,3) + UDP-alpha-D-glucose = N(4)-(alpha-D-Glc-(1-&gt;3)-alpha-D-Man-(1-&gt;2)-alpha-D-Man-(1-&gt;2)-alpha-D-Man-(1-&gt;3)-[alpha-D-Man-(1-&gt;2)-alpha-D-Man-(1-&gt;3)-[alpha-D-Man-(1-&gt;2)-alpha-D-Man-(1-&gt;6)]-alpha-D-Man-(1-&gt;6)]-beta-D-Man-(1-&gt;4)-beta-D-GlcNAc-(1-&gt;4)-beta-D-GlcNAc)-L-asparaginyl-[protein] + UDP + H(+)</text>
        <dbReference type="Rhea" id="RHEA:61304"/>
        <dbReference type="Rhea" id="RHEA-COMP:14356"/>
        <dbReference type="Rhea" id="RHEA-COMP:14357"/>
        <dbReference type="ChEBI" id="CHEBI:15378"/>
        <dbReference type="ChEBI" id="CHEBI:58223"/>
        <dbReference type="ChEBI" id="CHEBI:58885"/>
        <dbReference type="ChEBI" id="CHEBI:59080"/>
        <dbReference type="ChEBI" id="CHEBI:139493"/>
    </reaction>
</comment>
<evidence type="ECO:0000256" key="11">
    <source>
        <dbReference type="ARBA" id="ARBA00048456"/>
    </source>
</evidence>
<dbReference type="PANTHER" id="PTHR11226:SF1">
    <property type="entry name" value="UDP-GLUCOSE:GLYCOPROTEIN GLUCOSYLTRANSFERASE 2"/>
    <property type="match status" value="1"/>
</dbReference>
<feature type="domain" description="UGGT thioredoxin-like" evidence="15">
    <location>
        <begin position="282"/>
        <end position="406"/>
    </location>
</feature>
<dbReference type="GO" id="GO:0051082">
    <property type="term" value="F:unfolded protein binding"/>
    <property type="evidence" value="ECO:0007669"/>
    <property type="project" value="TreeGrafter"/>
</dbReference>
<keyword evidence="7 13" id="KW-0732">Signal</keyword>
<evidence type="ECO:0000256" key="7">
    <source>
        <dbReference type="ARBA" id="ARBA00022729"/>
    </source>
</evidence>
<dbReference type="InterPro" id="IPR029044">
    <property type="entry name" value="Nucleotide-diphossugar_trans"/>
</dbReference>
<dbReference type="GO" id="GO:0036503">
    <property type="term" value="P:ERAD pathway"/>
    <property type="evidence" value="ECO:0007669"/>
    <property type="project" value="TreeGrafter"/>
</dbReference>
<evidence type="ECO:0000256" key="3">
    <source>
        <dbReference type="ARBA" id="ARBA00004922"/>
    </source>
</evidence>
<evidence type="ECO:0000259" key="14">
    <source>
        <dbReference type="Pfam" id="PF18400"/>
    </source>
</evidence>
<dbReference type="GO" id="GO:0005788">
    <property type="term" value="C:endoplasmic reticulum lumen"/>
    <property type="evidence" value="ECO:0007669"/>
    <property type="project" value="UniProtKB-SubCell"/>
</dbReference>
<comment type="function">
    <text evidence="10">Recognizes glycoproteins with minor folding defects. Reglucosylates single N-glycans near the misfolded part of the protein, thus providing quality control for protein folding in the endoplasmic reticulum. Reglucosylated proteins are recognized by calreticulin for recycling to the endoplasmic reticulum and refolding or degradation.</text>
</comment>
<dbReference type="InterPro" id="IPR040694">
    <property type="entry name" value="UGGT_TRXL_2"/>
</dbReference>
<proteinExistence type="inferred from homology"/>
<dbReference type="GO" id="GO:0018279">
    <property type="term" value="P:protein N-linked glycosylation via asparagine"/>
    <property type="evidence" value="ECO:0007669"/>
    <property type="project" value="TreeGrafter"/>
</dbReference>
<reference evidence="19" key="2">
    <citation type="submission" date="2025-09" db="UniProtKB">
        <authorList>
            <consortium name="Ensembl"/>
        </authorList>
    </citation>
    <scope>IDENTIFICATION</scope>
</reference>
<feature type="domain" description="UGGT thioredoxin-like" evidence="16">
    <location>
        <begin position="420"/>
        <end position="667"/>
    </location>
</feature>
<evidence type="ECO:0000259" key="18">
    <source>
        <dbReference type="Pfam" id="PF18404"/>
    </source>
</evidence>
<feature type="domain" description="UGGT thioredoxin-like" evidence="14">
    <location>
        <begin position="35"/>
        <end position="212"/>
    </location>
</feature>
<dbReference type="Pfam" id="PF18402">
    <property type="entry name" value="Thioredoxin_14"/>
    <property type="match status" value="1"/>
</dbReference>
<evidence type="ECO:0000256" key="10">
    <source>
        <dbReference type="ARBA" id="ARBA00045874"/>
    </source>
</evidence>
<comment type="cofactor">
    <cofactor evidence="1">
        <name>Ca(2+)</name>
        <dbReference type="ChEBI" id="CHEBI:29108"/>
    </cofactor>
</comment>
<name>A0A3B5MW09_9TELE</name>
<evidence type="ECO:0000256" key="5">
    <source>
        <dbReference type="ARBA" id="ARBA00022676"/>
    </source>
</evidence>
<feature type="domain" description="Glucosyltransferase 24 catalytic" evidence="18">
    <location>
        <begin position="1213"/>
        <end position="1478"/>
    </location>
</feature>
<dbReference type="InterPro" id="IPR040692">
    <property type="entry name" value="UGGT_TRXL_3"/>
</dbReference>
<dbReference type="Gene3D" id="3.90.550.10">
    <property type="entry name" value="Spore Coat Polysaccharide Biosynthesis Protein SpsA, Chain A"/>
    <property type="match status" value="1"/>
</dbReference>
<dbReference type="STRING" id="32473.ENSXCOP00000025527"/>
<dbReference type="InterPro" id="IPR040525">
    <property type="entry name" value="UGGT_TRXL_4"/>
</dbReference>
<dbReference type="Pfam" id="PF18401">
    <property type="entry name" value="Thioredoxin_13"/>
    <property type="match status" value="1"/>
</dbReference>
<comment type="pathway">
    <text evidence="3">Protein modification; protein glycosylation.</text>
</comment>
<dbReference type="UniPathway" id="UPA00378"/>
<dbReference type="CDD" id="cd06432">
    <property type="entry name" value="GT8_HUGT1_C_like"/>
    <property type="match status" value="1"/>
</dbReference>
<feature type="signal peptide" evidence="13">
    <location>
        <begin position="1"/>
        <end position="19"/>
    </location>
</feature>
<evidence type="ECO:0000256" key="13">
    <source>
        <dbReference type="SAM" id="SignalP"/>
    </source>
</evidence>
<comment type="subcellular location">
    <subcellularLocation>
        <location evidence="2">Endoplasmic reticulum lumen</location>
    </subcellularLocation>
</comment>
<accession>A0A3B5MW09</accession>
<dbReference type="Pfam" id="PF18403">
    <property type="entry name" value="Thioredoxin_15"/>
    <property type="match status" value="1"/>
</dbReference>
<keyword evidence="9" id="KW-0325">Glycoprotein</keyword>
<dbReference type="InterPro" id="IPR040693">
    <property type="entry name" value="UGGT_TRXL_1"/>
</dbReference>
<dbReference type="GeneTree" id="ENSGT00390000004600"/>
<sequence length="1478" mass="168273">MKKVLLLSLLLLNIHQGIAAPKGVTASLKAKWSMTPFLLETEFIGEDGSEKFWNFVDTVKELTVYKQGSVRSYYNLIIKKAAQFLTHLQVNLLRFALAMRSYSPAVHASQQIASDEPPPEACPSFVSIHGQHSCSTKDIKKLLKEAAGPKPYLYKNDHTYPAVNKPDMPVVILYAEIGTKKFNLFHKVLSEKAQEGKLMYVLRHFVAKPKPQKVLLSGYGVELAIKSTEYKAVDDTKVKSKTVINAEDDENDEVQGFLFGTLTSHPELQEQLGELRKHLLESTNDMAPLKVWEMQLSFQAAARIMSVPKFDALKVMRDLSQNFPSRASLTRVAVKQEMRKEIEKNQKHLGETMGIQPGDGELFINGLHVDLDVHNPFILDILRGEAKVLEGLHNLGIKGEHQAKLLRLLVNTVDDSYALDIRHPAIMWMNDIENDQMYRSWPASVQELLRATFPGVIRQIRRNFFNLVLFLDPLQEETVELVKLAELFYKHKIPLIGFVFVVNTKDEIDGFSDAGVGFYRLLNYITDEYDLSQAVMSIVSMYSKVDVGETLSADTISAYLKKKYPKANQERILGSDSEYDYKRKQDGALFYRKSGLGALPLALFNGVPLNPDEMDPEELETIILQRIMDTTAAFQRAVFMGQLTESSDVVDHLMEQANVVPRMNPLILNTDRKYLDLTGTPVDDWEDTTMFSYLESKDKTAVISKRMKYFEDGMTAVTMWVVADFEKVSGRKLLLNALKHKSSPGLRVGVIDNPSGKPSEDNTVLYRAVWASLLTQKNKAAVEFAQKLLKEESSLLLQQGTKMKDLGMQLLQGMDLDAFEKKFNTLEVDFIRSQQMFCQDVLKLRPGQQAVISNGRILCPFEEQEEFTMEDFHLLEKIGSAEKVKAKVKQMGMKPKASDLVMKVDALLSAVSKGEIRRDVSFKDTQSVLQLSPRENEVFYDVVAIIDPLTREAQKISSLLIVLSQVVNVKLQVFMNCRAKLSELPLKFYRFVLEPDVAFLANDTASSGPVARFMELPESPLLTLNMITPESWMVQAEHSLHDLDNIHLQEQVNGLVAAEFELEHLLLEGHCFDLSTGQPPRGLQFTLGMSQDPLMYDTIVMANLQGYFQLKANPGAWILRLRKGRSEDIYQIIHDGTDSPPDAEDVIVVLNSFHSKIIKVRVQKKAEMINEDLLSETSESKGIWDSIVVWSTFEKTGGGSKKDEGEKKKKDILNVFSVASGHLYERFLIMMLSVLRHTNTPVKFWFLKNYLSPSFKETISHMAKSYGFQYELVQYKWPRWLHQQTEKQRIIWGYKILFLDVLFPLAVDKIIFVDADQIVRADLKELRDLDLQGAPYGYTPFCDSRREMEGYRFWKSGYWASHLGQRKYHIALYVVDLKKFRKIAAGDRLRGQYQALSQDPNSLSNLDQDLPNNMIHQVAIKSLPQEWLWCETWCDDASKVTAKTIDLLVQCNNPKTKEPKLMAAARIVPEWVDYDKEI</sequence>
<reference evidence="19" key="1">
    <citation type="submission" date="2025-08" db="UniProtKB">
        <authorList>
            <consortium name="Ensembl"/>
        </authorList>
    </citation>
    <scope>IDENTIFICATION</scope>
</reference>
<dbReference type="FunFam" id="3.90.550.10:FF:000004">
    <property type="entry name" value="UDP-glucose glycoprotein glucosyltransferase 1"/>
    <property type="match status" value="1"/>
</dbReference>
<dbReference type="InterPro" id="IPR040497">
    <property type="entry name" value="Glyco_transf_24"/>
</dbReference>
<gene>
    <name evidence="19" type="primary">UGGT2</name>
</gene>
<feature type="domain" description="UDP-glucose:glycoprotein glucosyltransferase thioredoxin-like" evidence="17">
    <location>
        <begin position="695"/>
        <end position="909"/>
    </location>
</feature>
<keyword evidence="5" id="KW-0328">Glycosyltransferase</keyword>
<dbReference type="GO" id="GO:0003980">
    <property type="term" value="F:UDP-glucose:glycoprotein glucosyltransferase activity"/>
    <property type="evidence" value="ECO:0007669"/>
    <property type="project" value="InterPro"/>
</dbReference>
<evidence type="ECO:0000313" key="20">
    <source>
        <dbReference type="Proteomes" id="UP000261380"/>
    </source>
</evidence>
<evidence type="ECO:0000256" key="6">
    <source>
        <dbReference type="ARBA" id="ARBA00022679"/>
    </source>
</evidence>
<protein>
    <recommendedName>
        <fullName evidence="12">UDP-glucose ceramide glucosyltransferase-like 1</fullName>
    </recommendedName>
</protein>
<dbReference type="Proteomes" id="UP000261380">
    <property type="component" value="Unplaced"/>
</dbReference>
<evidence type="ECO:0000256" key="9">
    <source>
        <dbReference type="ARBA" id="ARBA00023180"/>
    </source>
</evidence>
<evidence type="ECO:0000259" key="16">
    <source>
        <dbReference type="Pfam" id="PF18402"/>
    </source>
</evidence>
<organism evidence="19 20">
    <name type="scientific">Xiphophorus couchianus</name>
    <name type="common">Monterrey platyfish</name>
    <dbReference type="NCBI Taxonomy" id="32473"/>
    <lineage>
        <taxon>Eukaryota</taxon>
        <taxon>Metazoa</taxon>
        <taxon>Chordata</taxon>
        <taxon>Craniata</taxon>
        <taxon>Vertebrata</taxon>
        <taxon>Euteleostomi</taxon>
        <taxon>Actinopterygii</taxon>
        <taxon>Neopterygii</taxon>
        <taxon>Teleostei</taxon>
        <taxon>Neoteleostei</taxon>
        <taxon>Acanthomorphata</taxon>
        <taxon>Ovalentaria</taxon>
        <taxon>Atherinomorphae</taxon>
        <taxon>Cyprinodontiformes</taxon>
        <taxon>Poeciliidae</taxon>
        <taxon>Poeciliinae</taxon>
        <taxon>Xiphophorus</taxon>
    </lineage>
</organism>
<dbReference type="Pfam" id="PF18400">
    <property type="entry name" value="Thioredoxin_12"/>
    <property type="match status" value="1"/>
</dbReference>
<evidence type="ECO:0000256" key="8">
    <source>
        <dbReference type="ARBA" id="ARBA00022824"/>
    </source>
</evidence>
<evidence type="ECO:0000259" key="15">
    <source>
        <dbReference type="Pfam" id="PF18401"/>
    </source>
</evidence>
<keyword evidence="6" id="KW-0808">Transferase</keyword>
<dbReference type="InterPro" id="IPR009448">
    <property type="entry name" value="UDP-g_GGtrans"/>
</dbReference>
<evidence type="ECO:0000256" key="1">
    <source>
        <dbReference type="ARBA" id="ARBA00001913"/>
    </source>
</evidence>
<keyword evidence="8" id="KW-0256">Endoplasmic reticulum</keyword>
<dbReference type="SUPFAM" id="SSF53448">
    <property type="entry name" value="Nucleotide-diphospho-sugar transferases"/>
    <property type="match status" value="1"/>
</dbReference>
<evidence type="ECO:0000313" key="19">
    <source>
        <dbReference type="Ensembl" id="ENSXCOP00000025527.1"/>
    </source>
</evidence>
<feature type="chain" id="PRO_5017476008" description="UDP-glucose ceramide glucosyltransferase-like 1" evidence="13">
    <location>
        <begin position="20"/>
        <end position="1478"/>
    </location>
</feature>
<evidence type="ECO:0000256" key="12">
    <source>
        <dbReference type="ARBA" id="ARBA00081614"/>
    </source>
</evidence>
<dbReference type="PANTHER" id="PTHR11226">
    <property type="entry name" value="UDP-GLUCOSE GLYCOPROTEIN:GLUCOSYLTRANSFERASE"/>
    <property type="match status" value="1"/>
</dbReference>
<keyword evidence="20" id="KW-1185">Reference proteome</keyword>
<evidence type="ECO:0000256" key="4">
    <source>
        <dbReference type="ARBA" id="ARBA00006351"/>
    </source>
</evidence>
<evidence type="ECO:0000259" key="17">
    <source>
        <dbReference type="Pfam" id="PF18403"/>
    </source>
</evidence>
<dbReference type="Ensembl" id="ENSXCOT00000025835.1">
    <property type="protein sequence ID" value="ENSXCOP00000025527.1"/>
    <property type="gene ID" value="ENSXCOG00000019078.1"/>
</dbReference>